<keyword evidence="10" id="KW-0411">Iron-sulfur</keyword>
<dbReference type="GO" id="GO:0009113">
    <property type="term" value="P:purine nucleobase biosynthetic process"/>
    <property type="evidence" value="ECO:0007669"/>
    <property type="project" value="InterPro"/>
</dbReference>
<evidence type="ECO:0000256" key="9">
    <source>
        <dbReference type="PIRSR" id="PIRSR000485-2"/>
    </source>
</evidence>
<dbReference type="AlphaFoldDB" id="A0A2H0WXP8"/>
<gene>
    <name evidence="12" type="ORF">COT59_00595</name>
</gene>
<dbReference type="EC" id="2.4.2.14" evidence="3 8"/>
<feature type="binding site" evidence="10">
    <location>
        <position position="479"/>
    </location>
    <ligand>
        <name>[4Fe-4S] cluster</name>
        <dbReference type="ChEBI" id="CHEBI:49883"/>
    </ligand>
</feature>
<dbReference type="PROSITE" id="PS51278">
    <property type="entry name" value="GATASE_TYPE_2"/>
    <property type="match status" value="1"/>
</dbReference>
<dbReference type="GO" id="GO:0004044">
    <property type="term" value="F:amidophosphoribosyltransferase activity"/>
    <property type="evidence" value="ECO:0007669"/>
    <property type="project" value="UniProtKB-EC"/>
</dbReference>
<dbReference type="Gene3D" id="3.60.20.10">
    <property type="entry name" value="Glutamine Phosphoribosylpyrophosphate, subunit 1, domain 1"/>
    <property type="match status" value="1"/>
</dbReference>
<keyword evidence="10" id="KW-0408">Iron</keyword>
<comment type="cofactor">
    <cofactor evidence="9">
        <name>Mg(2+)</name>
        <dbReference type="ChEBI" id="CHEBI:18420"/>
    </cofactor>
    <text evidence="9">Binds 1 Mg(2+) ion per subunit.</text>
</comment>
<comment type="similarity">
    <text evidence="2 8">In the C-terminal section; belongs to the purine/pyrimidine phosphoribosyltransferase family.</text>
</comment>
<dbReference type="Proteomes" id="UP000229675">
    <property type="component" value="Unassembled WGS sequence"/>
</dbReference>
<dbReference type="SUPFAM" id="SSF53271">
    <property type="entry name" value="PRTase-like"/>
    <property type="match status" value="1"/>
</dbReference>
<keyword evidence="5 8" id="KW-0808">Transferase</keyword>
<organism evidence="12 13">
    <name type="scientific">Candidatus Nealsonbacteria bacterium CG09_land_8_20_14_0_10_42_14</name>
    <dbReference type="NCBI Taxonomy" id="1974707"/>
    <lineage>
        <taxon>Bacteria</taxon>
        <taxon>Candidatus Nealsoniibacteriota</taxon>
    </lineage>
</organism>
<feature type="binding site" evidence="10">
    <location>
        <position position="415"/>
    </location>
    <ligand>
        <name>[4Fe-4S] cluster</name>
        <dbReference type="ChEBI" id="CHEBI:49883"/>
    </ligand>
</feature>
<dbReference type="Gene3D" id="3.40.50.2020">
    <property type="match status" value="1"/>
</dbReference>
<comment type="cofactor">
    <cofactor evidence="10">
        <name>[4Fe-4S] cluster</name>
        <dbReference type="ChEBI" id="CHEBI:49883"/>
    </cofactor>
    <text evidence="10">Binds 1 [4Fe-4S] cluster per subunit.</text>
</comment>
<keyword evidence="7" id="KW-0315">Glutamine amidotransferase</keyword>
<comment type="catalytic activity">
    <reaction evidence="8">
        <text>5-phospho-beta-D-ribosylamine + L-glutamate + diphosphate = 5-phospho-alpha-D-ribose 1-diphosphate + L-glutamine + H2O</text>
        <dbReference type="Rhea" id="RHEA:14905"/>
        <dbReference type="ChEBI" id="CHEBI:15377"/>
        <dbReference type="ChEBI" id="CHEBI:29985"/>
        <dbReference type="ChEBI" id="CHEBI:33019"/>
        <dbReference type="ChEBI" id="CHEBI:58017"/>
        <dbReference type="ChEBI" id="CHEBI:58359"/>
        <dbReference type="ChEBI" id="CHEBI:58681"/>
        <dbReference type="EC" id="2.4.2.14"/>
    </reaction>
</comment>
<dbReference type="CDD" id="cd06223">
    <property type="entry name" value="PRTases_typeI"/>
    <property type="match status" value="1"/>
</dbReference>
<dbReference type="UniPathway" id="UPA00074">
    <property type="reaction ID" value="UER00124"/>
</dbReference>
<evidence type="ECO:0000256" key="10">
    <source>
        <dbReference type="PIRSR" id="PIRSR000485-3"/>
    </source>
</evidence>
<comment type="caution">
    <text evidence="12">The sequence shown here is derived from an EMBL/GenBank/DDBJ whole genome shotgun (WGS) entry which is preliminary data.</text>
</comment>
<evidence type="ECO:0000256" key="1">
    <source>
        <dbReference type="ARBA" id="ARBA00005209"/>
    </source>
</evidence>
<keyword evidence="9" id="KW-0460">Magnesium</keyword>
<evidence type="ECO:0000256" key="5">
    <source>
        <dbReference type="ARBA" id="ARBA00022679"/>
    </source>
</evidence>
<evidence type="ECO:0000256" key="3">
    <source>
        <dbReference type="ARBA" id="ARBA00011941"/>
    </source>
</evidence>
<dbReference type="InterPro" id="IPR017932">
    <property type="entry name" value="GATase_2_dom"/>
</dbReference>
<evidence type="ECO:0000313" key="13">
    <source>
        <dbReference type="Proteomes" id="UP000229675"/>
    </source>
</evidence>
<reference evidence="13" key="1">
    <citation type="submission" date="2017-09" db="EMBL/GenBank/DDBJ databases">
        <title>Depth-based differentiation of microbial function through sediment-hosted aquifers and enrichment of novel symbionts in the deep terrestrial subsurface.</title>
        <authorList>
            <person name="Probst A.J."/>
            <person name="Ladd B."/>
            <person name="Jarett J.K."/>
            <person name="Geller-Mcgrath D.E."/>
            <person name="Sieber C.M.K."/>
            <person name="Emerson J.B."/>
            <person name="Anantharaman K."/>
            <person name="Thomas B.C."/>
            <person name="Malmstrom R."/>
            <person name="Stieglmeier M."/>
            <person name="Klingl A."/>
            <person name="Woyke T."/>
            <person name="Ryan C.M."/>
            <person name="Banfield J.F."/>
        </authorList>
    </citation>
    <scope>NUCLEOTIDE SEQUENCE [LARGE SCALE GENOMIC DNA]</scope>
</reference>
<dbReference type="InterPro" id="IPR005854">
    <property type="entry name" value="PurF"/>
</dbReference>
<feature type="binding site" evidence="9">
    <location>
        <position position="369"/>
    </location>
    <ligand>
        <name>Mg(2+)</name>
        <dbReference type="ChEBI" id="CHEBI:18420"/>
    </ligand>
</feature>
<evidence type="ECO:0000256" key="2">
    <source>
        <dbReference type="ARBA" id="ARBA00010138"/>
    </source>
</evidence>
<keyword evidence="9" id="KW-0479">Metal-binding</keyword>
<comment type="pathway">
    <text evidence="1 8">Purine metabolism; IMP biosynthesis via de novo pathway; N(1)-(5-phospho-D-ribosyl)glycinamide from 5-phospho-alpha-D-ribose 1-diphosphate: step 1/2.</text>
</comment>
<feature type="domain" description="Glutamine amidotransferase type-2" evidence="11">
    <location>
        <begin position="5"/>
        <end position="239"/>
    </location>
</feature>
<protein>
    <recommendedName>
        <fullName evidence="3 8">Amidophosphoribosyltransferase</fullName>
        <shortName evidence="8">ATase</shortName>
        <ecNumber evidence="3 8">2.4.2.14</ecNumber>
    </recommendedName>
    <alternativeName>
        <fullName evidence="8">Glutamine phosphoribosylpyrophosphate amidotransferase</fullName>
    </alternativeName>
</protein>
<name>A0A2H0WXP8_9BACT</name>
<dbReference type="EMBL" id="PEZD01000014">
    <property type="protein sequence ID" value="PIS17450.1"/>
    <property type="molecule type" value="Genomic_DNA"/>
</dbReference>
<evidence type="ECO:0000256" key="7">
    <source>
        <dbReference type="ARBA" id="ARBA00022962"/>
    </source>
</evidence>
<accession>A0A2H0WXP8</accession>
<dbReference type="PIRSF" id="PIRSF000485">
    <property type="entry name" value="Amd_phspho_trans"/>
    <property type="match status" value="1"/>
</dbReference>
<evidence type="ECO:0000313" key="12">
    <source>
        <dbReference type="EMBL" id="PIS17450.1"/>
    </source>
</evidence>
<keyword evidence="4 8" id="KW-0328">Glycosyltransferase</keyword>
<dbReference type="InterPro" id="IPR029057">
    <property type="entry name" value="PRTase-like"/>
</dbReference>
<evidence type="ECO:0000259" key="11">
    <source>
        <dbReference type="PROSITE" id="PS51278"/>
    </source>
</evidence>
<dbReference type="GO" id="GO:0006189">
    <property type="term" value="P:'de novo' IMP biosynthetic process"/>
    <property type="evidence" value="ECO:0007669"/>
    <property type="project" value="UniProtKB-UniPathway"/>
</dbReference>
<dbReference type="GO" id="GO:0051536">
    <property type="term" value="F:iron-sulfur cluster binding"/>
    <property type="evidence" value="ECO:0007669"/>
    <property type="project" value="UniProtKB-KW"/>
</dbReference>
<keyword evidence="6 8" id="KW-0658">Purine biosynthesis</keyword>
<evidence type="ECO:0000256" key="4">
    <source>
        <dbReference type="ARBA" id="ARBA00022676"/>
    </source>
</evidence>
<dbReference type="SUPFAM" id="SSF56235">
    <property type="entry name" value="N-terminal nucleophile aminohydrolases (Ntn hydrolases)"/>
    <property type="match status" value="1"/>
</dbReference>
<dbReference type="PANTHER" id="PTHR11907">
    <property type="entry name" value="AMIDOPHOSPHORIBOSYLTRANSFERASE"/>
    <property type="match status" value="1"/>
</dbReference>
<feature type="binding site" evidence="9">
    <location>
        <position position="370"/>
    </location>
    <ligand>
        <name>Mg(2+)</name>
        <dbReference type="ChEBI" id="CHEBI:18420"/>
    </ligand>
</feature>
<sequence>MHEACGVFGIVGKVKQRKNFRIHQGLGTVEKAFNDEILKVMGPLGFKIFFALKGLQHRGQASTGMATSDNAGIGHNRYATTGKVSRANVQPIEGSFDGVPFAVSHNGNLGNTLELKEEAEIRGAVFEEDGEGEKHIDSPSGLEISDTRVIVKLIETSSRDSFFEALNETLPKLQGAFSLTILYRDEVIGVRDSRGIRPLCLGESNEYYALSSESCSFDHLGIKLIRDVNPGELVVINSEGIRSVMWDPKSELKICLFEYIYFARPDSVIEGVPLNIARRKMGQYLAQEHSLRLASREAFVPVLDSGLLGALGLHDTTGIPLIYEALFRAHFTFGRTFIESVRDLREIGVELKFNPIIFDIENKRIVAVDDSIVRGTTAPRVINFLKRSKELFGRTFNGAKEVDVLLTSPPYLFPCYYGIDTWRYDDELIAANLGGNIAKIQAKIGADYLGYLSLENTIKAVVESDLRKKLQPCNFCTACFDGKYPVDLPIISCNNSK</sequence>
<dbReference type="Pfam" id="PF13522">
    <property type="entry name" value="GATase_6"/>
    <property type="match status" value="1"/>
</dbReference>
<dbReference type="InterPro" id="IPR029055">
    <property type="entry name" value="Ntn_hydrolases_N"/>
</dbReference>
<feature type="binding site" evidence="9">
    <location>
        <position position="305"/>
    </location>
    <ligand>
        <name>Mg(2+)</name>
        <dbReference type="ChEBI" id="CHEBI:18420"/>
    </ligand>
</feature>
<feature type="binding site" evidence="10">
    <location>
        <position position="476"/>
    </location>
    <ligand>
        <name>[4Fe-4S] cluster</name>
        <dbReference type="ChEBI" id="CHEBI:49883"/>
    </ligand>
</feature>
<dbReference type="InterPro" id="IPR000836">
    <property type="entry name" value="PRTase_dom"/>
</dbReference>
<dbReference type="GO" id="GO:0046872">
    <property type="term" value="F:metal ion binding"/>
    <property type="evidence" value="ECO:0007669"/>
    <property type="project" value="UniProtKB-KW"/>
</dbReference>
<evidence type="ECO:0000256" key="6">
    <source>
        <dbReference type="ARBA" id="ARBA00022755"/>
    </source>
</evidence>
<feature type="binding site" evidence="10">
    <location>
        <position position="255"/>
    </location>
    <ligand>
        <name>[4Fe-4S] cluster</name>
        <dbReference type="ChEBI" id="CHEBI:49883"/>
    </ligand>
</feature>
<evidence type="ECO:0000256" key="8">
    <source>
        <dbReference type="PIRNR" id="PIRNR000485"/>
    </source>
</evidence>
<proteinExistence type="inferred from homology"/>